<name>A0ABS3VEP9_9ACTN</name>
<organism evidence="9 10">
    <name type="scientific">Micromonospora antibiotica</name>
    <dbReference type="NCBI Taxonomy" id="2807623"/>
    <lineage>
        <taxon>Bacteria</taxon>
        <taxon>Bacillati</taxon>
        <taxon>Actinomycetota</taxon>
        <taxon>Actinomycetes</taxon>
        <taxon>Micromonosporales</taxon>
        <taxon>Micromonosporaceae</taxon>
        <taxon>Micromonospora</taxon>
    </lineage>
</organism>
<keyword evidence="10" id="KW-1185">Reference proteome</keyword>
<dbReference type="PROSITE" id="PS50043">
    <property type="entry name" value="HTH_LUXR_2"/>
    <property type="match status" value="1"/>
</dbReference>
<reference evidence="9 10" key="1">
    <citation type="submission" date="2021-03" db="EMBL/GenBank/DDBJ databases">
        <authorList>
            <person name="Lee D.-H."/>
        </authorList>
    </citation>
    <scope>NUCLEOTIDE SEQUENCE [LARGE SCALE GENOMIC DNA]</scope>
    <source>
        <strain evidence="9 10">MMS20-R2-23</strain>
    </source>
</reference>
<evidence type="ECO:0000256" key="6">
    <source>
        <dbReference type="SAM" id="MobiDB-lite"/>
    </source>
</evidence>
<dbReference type="InterPro" id="IPR000792">
    <property type="entry name" value="Tscrpt_reg_LuxR_C"/>
</dbReference>
<evidence type="ECO:0000259" key="8">
    <source>
        <dbReference type="PROSITE" id="PS50110"/>
    </source>
</evidence>
<dbReference type="InterPro" id="IPR011006">
    <property type="entry name" value="CheY-like_superfamily"/>
</dbReference>
<dbReference type="PROSITE" id="PS50110">
    <property type="entry name" value="RESPONSE_REGULATORY"/>
    <property type="match status" value="1"/>
</dbReference>
<dbReference type="PRINTS" id="PR00038">
    <property type="entry name" value="HTHLUXR"/>
</dbReference>
<proteinExistence type="predicted"/>
<gene>
    <name evidence="9" type="ORF">JQN83_25005</name>
</gene>
<keyword evidence="4" id="KW-0804">Transcription</keyword>
<dbReference type="SMART" id="SM00421">
    <property type="entry name" value="HTH_LUXR"/>
    <property type="match status" value="1"/>
</dbReference>
<dbReference type="PANTHER" id="PTHR43214">
    <property type="entry name" value="TWO-COMPONENT RESPONSE REGULATOR"/>
    <property type="match status" value="1"/>
</dbReference>
<evidence type="ECO:0000259" key="7">
    <source>
        <dbReference type="PROSITE" id="PS50043"/>
    </source>
</evidence>
<accession>A0ABS3VEP9</accession>
<keyword evidence="2" id="KW-0805">Transcription regulation</keyword>
<dbReference type="RefSeq" id="WP_208569677.1">
    <property type="nucleotide sequence ID" value="NZ_JAGFWR010000020.1"/>
</dbReference>
<dbReference type="Pfam" id="PF00072">
    <property type="entry name" value="Response_reg"/>
    <property type="match status" value="1"/>
</dbReference>
<dbReference type="InterPro" id="IPR016032">
    <property type="entry name" value="Sig_transdc_resp-reg_C-effctor"/>
</dbReference>
<dbReference type="Proteomes" id="UP000671399">
    <property type="component" value="Unassembled WGS sequence"/>
</dbReference>
<dbReference type="CDD" id="cd17535">
    <property type="entry name" value="REC_NarL-like"/>
    <property type="match status" value="1"/>
</dbReference>
<feature type="modified residue" description="4-aspartylphosphate" evidence="5">
    <location>
        <position position="93"/>
    </location>
</feature>
<dbReference type="SUPFAM" id="SSF46894">
    <property type="entry name" value="C-terminal effector domain of the bipartite response regulators"/>
    <property type="match status" value="1"/>
</dbReference>
<dbReference type="InterPro" id="IPR058245">
    <property type="entry name" value="NreC/VraR/RcsB-like_REC"/>
</dbReference>
<dbReference type="EMBL" id="JAGFWR010000020">
    <property type="protein sequence ID" value="MBO4164055.1"/>
    <property type="molecule type" value="Genomic_DNA"/>
</dbReference>
<keyword evidence="1 5" id="KW-0597">Phosphoprotein</keyword>
<protein>
    <submittedName>
        <fullName evidence="9">Response regulator transcription factor</fullName>
    </submittedName>
</protein>
<dbReference type="PROSITE" id="PS00622">
    <property type="entry name" value="HTH_LUXR_1"/>
    <property type="match status" value="1"/>
</dbReference>
<feature type="domain" description="Response regulatory" evidence="8">
    <location>
        <begin position="42"/>
        <end position="158"/>
    </location>
</feature>
<evidence type="ECO:0000256" key="4">
    <source>
        <dbReference type="ARBA" id="ARBA00023163"/>
    </source>
</evidence>
<evidence type="ECO:0000256" key="2">
    <source>
        <dbReference type="ARBA" id="ARBA00023015"/>
    </source>
</evidence>
<evidence type="ECO:0000256" key="1">
    <source>
        <dbReference type="ARBA" id="ARBA00022553"/>
    </source>
</evidence>
<dbReference type="InterPro" id="IPR039420">
    <property type="entry name" value="WalR-like"/>
</dbReference>
<keyword evidence="3" id="KW-0238">DNA-binding</keyword>
<dbReference type="SMART" id="SM00448">
    <property type="entry name" value="REC"/>
    <property type="match status" value="1"/>
</dbReference>
<feature type="region of interest" description="Disordered" evidence="6">
    <location>
        <begin position="1"/>
        <end position="24"/>
    </location>
</feature>
<dbReference type="Gene3D" id="3.40.50.2300">
    <property type="match status" value="1"/>
</dbReference>
<dbReference type="SUPFAM" id="SSF52172">
    <property type="entry name" value="CheY-like"/>
    <property type="match status" value="1"/>
</dbReference>
<comment type="caution">
    <text evidence="9">The sequence shown here is derived from an EMBL/GenBank/DDBJ whole genome shotgun (WGS) entry which is preliminary data.</text>
</comment>
<evidence type="ECO:0000256" key="3">
    <source>
        <dbReference type="ARBA" id="ARBA00023125"/>
    </source>
</evidence>
<dbReference type="Pfam" id="PF00196">
    <property type="entry name" value="GerE"/>
    <property type="match status" value="1"/>
</dbReference>
<dbReference type="PANTHER" id="PTHR43214:SF24">
    <property type="entry name" value="TRANSCRIPTIONAL REGULATORY PROTEIN NARL-RELATED"/>
    <property type="match status" value="1"/>
</dbReference>
<feature type="domain" description="HTH luxR-type" evidence="7">
    <location>
        <begin position="191"/>
        <end position="256"/>
    </location>
</feature>
<dbReference type="CDD" id="cd06170">
    <property type="entry name" value="LuxR_C_like"/>
    <property type="match status" value="1"/>
</dbReference>
<evidence type="ECO:0000256" key="5">
    <source>
        <dbReference type="PROSITE-ProRule" id="PRU00169"/>
    </source>
</evidence>
<evidence type="ECO:0000313" key="9">
    <source>
        <dbReference type="EMBL" id="MBO4164055.1"/>
    </source>
</evidence>
<evidence type="ECO:0000313" key="10">
    <source>
        <dbReference type="Proteomes" id="UP000671399"/>
    </source>
</evidence>
<sequence length="258" mass="26843">MSGRPGLSGRPGGHGPPGRDCRAGGRWCPVTGLPDGDDGPVRVLIVDDDALVRAGLSMILGGVPDVRVVGEAADGDEVPAAVAACAPDVVLMDIRMPRVDGLAATEALRALPHPPEVLVLTTFDADEQVLRALRAGAGGFLLKDTPPAEIVRAVRRVAAGEATLSPTVTRQLISHLTIGSTPGADPRRDRALRLLAGLTEREREVAVALGHGRSNAEISAELFMSVATVKAYVSRLLTKLALNNRVQVALLVHDAGLA</sequence>
<dbReference type="InterPro" id="IPR001789">
    <property type="entry name" value="Sig_transdc_resp-reg_receiver"/>
</dbReference>